<dbReference type="Proteomes" id="UP000005413">
    <property type="component" value="Unassembled WGS sequence"/>
</dbReference>
<organism evidence="1 2">
    <name type="scientific">Staphylococcus simiae CCM 7213 = CCUG 51256</name>
    <dbReference type="NCBI Taxonomy" id="911238"/>
    <lineage>
        <taxon>Bacteria</taxon>
        <taxon>Bacillati</taxon>
        <taxon>Bacillota</taxon>
        <taxon>Bacilli</taxon>
        <taxon>Bacillales</taxon>
        <taxon>Staphylococcaceae</taxon>
        <taxon>Staphylococcus</taxon>
    </lineage>
</organism>
<evidence type="ECO:0000313" key="2">
    <source>
        <dbReference type="Proteomes" id="UP000005413"/>
    </source>
</evidence>
<accession>G5JH67</accession>
<sequence>MRPLNDTIKQKYRHDTQGKSLSQIERELRAKGINCFVISASGRKVTAIVSKVDKMKNRECLK</sequence>
<evidence type="ECO:0000313" key="1">
    <source>
        <dbReference type="EMBL" id="EHJ08415.1"/>
    </source>
</evidence>
<proteinExistence type="predicted"/>
<protein>
    <submittedName>
        <fullName evidence="1">Uncharacterized protein</fullName>
    </submittedName>
</protein>
<gene>
    <name evidence="1" type="ORF">SS7213T_03980</name>
</gene>
<keyword evidence="2" id="KW-1185">Reference proteome</keyword>
<dbReference type="AlphaFoldDB" id="G5JH67"/>
<name>G5JH67_9STAP</name>
<dbReference type="EMBL" id="AEUN01000307">
    <property type="protein sequence ID" value="EHJ08415.1"/>
    <property type="molecule type" value="Genomic_DNA"/>
</dbReference>
<reference evidence="1 2" key="1">
    <citation type="journal article" date="2012" name="BMC Genomics">
        <title>Comparative genomic analysis of the genus Staphylococcus including Staphylococcus aureus and its newly described sister species Staphylococcus simiae.</title>
        <authorList>
            <person name="Suzuki H."/>
            <person name="Lefebure T."/>
            <person name="Pavinski Bitar P."/>
            <person name="Stanhope M.J."/>
        </authorList>
    </citation>
    <scope>NUCLEOTIDE SEQUENCE [LARGE SCALE GENOMIC DNA]</scope>
    <source>
        <strain evidence="1 2">CCM 7213</strain>
    </source>
</reference>
<comment type="caution">
    <text evidence="1">The sequence shown here is derived from an EMBL/GenBank/DDBJ whole genome shotgun (WGS) entry which is preliminary data.</text>
</comment>